<dbReference type="EMBL" id="CP014227">
    <property type="protein sequence ID" value="AMD85396.1"/>
    <property type="molecule type" value="Genomic_DNA"/>
</dbReference>
<proteinExistence type="inferred from homology"/>
<evidence type="ECO:0000313" key="12">
    <source>
        <dbReference type="EMBL" id="AMD85396.1"/>
    </source>
</evidence>
<evidence type="ECO:0000256" key="8">
    <source>
        <dbReference type="RuleBase" id="RU004447"/>
    </source>
</evidence>
<gene>
    <name evidence="12" type="ORF">AXF12_07660</name>
</gene>
<evidence type="ECO:0000256" key="1">
    <source>
        <dbReference type="ARBA" id="ARBA00001947"/>
    </source>
</evidence>
<keyword evidence="6" id="KW-0862">Zinc</keyword>
<keyword evidence="9" id="KW-0732">Signal</keyword>
<keyword evidence="5" id="KW-0378">Hydrolase</keyword>
<dbReference type="PROSITE" id="PS00143">
    <property type="entry name" value="INSULINASE"/>
    <property type="match status" value="1"/>
</dbReference>
<evidence type="ECO:0000256" key="5">
    <source>
        <dbReference type="ARBA" id="ARBA00022801"/>
    </source>
</evidence>
<evidence type="ECO:0000259" key="10">
    <source>
        <dbReference type="Pfam" id="PF00675"/>
    </source>
</evidence>
<accession>A0ABM5XDN1</accession>
<feature type="signal peptide" evidence="9">
    <location>
        <begin position="1"/>
        <end position="23"/>
    </location>
</feature>
<keyword evidence="7" id="KW-0482">Metalloprotease</keyword>
<evidence type="ECO:0000256" key="2">
    <source>
        <dbReference type="ARBA" id="ARBA00007261"/>
    </source>
</evidence>
<evidence type="ECO:0000256" key="6">
    <source>
        <dbReference type="ARBA" id="ARBA00022833"/>
    </source>
</evidence>
<sequence>MKKMKIQRMLVVGLWWLTSAIFAQDLPLPQGAIKEQLPNGLTYIVLPNDQPKNKLEIRLVLRVGSYQEAAGEEGVAHFIEHLAFNGSAHYPEREAVSYWEGLGAKYGETINAFTTDDRTVYSLSLPTLADADLSKTLHILADWIGTLSFSPAAVEKERAIILEEIASYREDKDRLPIKVGNDPALVRLPIGTPSQVKGITLEKLHAFYHQWYAPQNACVMLIGDINTQEAEKAIKSTFGVLSQRGKVTMPPVPIIYRNKPLIATKIEAGKNEVTLYFPKTMHSLSTHAGLLQQTQEETLLRMARARLREALSQAHIDAYWYLRGTDFLSLELRAPIGQKLSTEVQKAVGILSGMQASLTQKEVAIAVARSVKELQEARFEKTSEEYALSFTDAFLFGEAFLSTPADRDTLIKALETTTLQQWKALAKTYFHLPAPLVVETIDNTTHKTTYKHYKQAVRKGQRHGINVLPKEETPTMDTLAIAPPAVLTAPINYNPEVIASEQYFKRLGVHRIVLKNGATIYLKPTTDPTLNISLLFKGGYASLPQHNSKQYEDILSYLHLGGIEALKNPDYETFLYQNDLTFIAGMDNYHHLAMATAPVAKSAMLCHLLKEKLLHPELAKDEFQTLIKEEQQQLSSESSKTQTDNSLDVQLHKAIGTIYPPTREPKTLSDLQTIDLNALHSYYQEYLLSSEGLLCVITGDFDIETVKKQICPVIAMLKPQQASHREAPSTAVRKPVLLTAPSKESPQRASFNIVYPFTYEPHLGSVLSLKLLAEVIRDRVVSEVRERKGLIYSPYTTIELRPSPAHQAYIIVSGMADTKNVNEIKTTVDNIVQTLKNKPLTAEQLAPYKKRFMINKNESLTPDNSYAWRTYLTDRFKDGIPLEELEQYEEILLDNDCQHKEQH</sequence>
<feature type="domain" description="Peptidase M16 C-terminal" evidence="11">
    <location>
        <begin position="674"/>
        <end position="850"/>
    </location>
</feature>
<dbReference type="Proteomes" id="UP000065822">
    <property type="component" value="Chromosome"/>
</dbReference>
<evidence type="ECO:0008006" key="14">
    <source>
        <dbReference type="Google" id="ProtNLM"/>
    </source>
</evidence>
<evidence type="ECO:0000259" key="11">
    <source>
        <dbReference type="Pfam" id="PF05193"/>
    </source>
</evidence>
<evidence type="ECO:0000256" key="4">
    <source>
        <dbReference type="ARBA" id="ARBA00022723"/>
    </source>
</evidence>
<dbReference type="SUPFAM" id="SSF63411">
    <property type="entry name" value="LuxS/MPP-like metallohydrolase"/>
    <property type="match status" value="3"/>
</dbReference>
<reference evidence="12 13" key="1">
    <citation type="submission" date="2016-02" db="EMBL/GenBank/DDBJ databases">
        <authorList>
            <person name="Holder M.E."/>
            <person name="Ajami N.J."/>
            <person name="Petrosino J.F."/>
        </authorList>
    </citation>
    <scope>NUCLEOTIDE SEQUENCE [LARGE SCALE GENOMIC DNA]</scope>
    <source>
        <strain evidence="12 13">CCUG 32990</strain>
    </source>
</reference>
<evidence type="ECO:0000256" key="7">
    <source>
        <dbReference type="ARBA" id="ARBA00023049"/>
    </source>
</evidence>
<dbReference type="Pfam" id="PF05193">
    <property type="entry name" value="Peptidase_M16_C"/>
    <property type="match status" value="2"/>
</dbReference>
<dbReference type="RefSeq" id="WP_066429938.1">
    <property type="nucleotide sequence ID" value="NZ_CP014227.1"/>
</dbReference>
<dbReference type="Gene3D" id="3.30.830.10">
    <property type="entry name" value="Metalloenzyme, LuxS/M16 peptidase-like"/>
    <property type="match status" value="3"/>
</dbReference>
<organism evidence="12 13">
    <name type="scientific">Capnocytophaga haemolytica</name>
    <dbReference type="NCBI Taxonomy" id="45243"/>
    <lineage>
        <taxon>Bacteria</taxon>
        <taxon>Pseudomonadati</taxon>
        <taxon>Bacteroidota</taxon>
        <taxon>Flavobacteriia</taxon>
        <taxon>Flavobacteriales</taxon>
        <taxon>Flavobacteriaceae</taxon>
        <taxon>Capnocytophaga</taxon>
    </lineage>
</organism>
<evidence type="ECO:0000256" key="9">
    <source>
        <dbReference type="SAM" id="SignalP"/>
    </source>
</evidence>
<feature type="domain" description="Peptidase M16 C-terminal" evidence="11">
    <location>
        <begin position="199"/>
        <end position="278"/>
    </location>
</feature>
<dbReference type="InterPro" id="IPR050626">
    <property type="entry name" value="Peptidase_M16"/>
</dbReference>
<dbReference type="InterPro" id="IPR011249">
    <property type="entry name" value="Metalloenz_LuxS/M16"/>
</dbReference>
<evidence type="ECO:0000313" key="13">
    <source>
        <dbReference type="Proteomes" id="UP000065822"/>
    </source>
</evidence>
<dbReference type="InterPro" id="IPR001431">
    <property type="entry name" value="Pept_M16_Zn_BS"/>
</dbReference>
<keyword evidence="3" id="KW-0645">Protease</keyword>
<feature type="domain" description="Peptidase M16 N-terminal" evidence="10">
    <location>
        <begin position="43"/>
        <end position="172"/>
    </location>
</feature>
<evidence type="ECO:0000256" key="3">
    <source>
        <dbReference type="ARBA" id="ARBA00022670"/>
    </source>
</evidence>
<name>A0ABM5XDN1_9FLAO</name>
<dbReference type="PANTHER" id="PTHR43690">
    <property type="entry name" value="NARDILYSIN"/>
    <property type="match status" value="1"/>
</dbReference>
<keyword evidence="13" id="KW-1185">Reference proteome</keyword>
<comment type="similarity">
    <text evidence="2 8">Belongs to the peptidase M16 family.</text>
</comment>
<dbReference type="PANTHER" id="PTHR43690:SF17">
    <property type="entry name" value="PROTEIN YHJJ"/>
    <property type="match status" value="1"/>
</dbReference>
<dbReference type="Pfam" id="PF00675">
    <property type="entry name" value="Peptidase_M16"/>
    <property type="match status" value="1"/>
</dbReference>
<comment type="cofactor">
    <cofactor evidence="1">
        <name>Zn(2+)</name>
        <dbReference type="ChEBI" id="CHEBI:29105"/>
    </cofactor>
</comment>
<feature type="chain" id="PRO_5045234799" description="Peptidase M16" evidence="9">
    <location>
        <begin position="24"/>
        <end position="903"/>
    </location>
</feature>
<dbReference type="InterPro" id="IPR011765">
    <property type="entry name" value="Pept_M16_N"/>
</dbReference>
<keyword evidence="4" id="KW-0479">Metal-binding</keyword>
<dbReference type="InterPro" id="IPR007863">
    <property type="entry name" value="Peptidase_M16_C"/>
</dbReference>
<protein>
    <recommendedName>
        <fullName evidence="14">Peptidase M16</fullName>
    </recommendedName>
</protein>